<proteinExistence type="predicted"/>
<keyword evidence="2" id="KW-1185">Reference proteome</keyword>
<reference evidence="1 2" key="1">
    <citation type="submission" date="2020-04" db="EMBL/GenBank/DDBJ databases">
        <authorList>
            <person name="De Canck E."/>
        </authorList>
    </citation>
    <scope>NUCLEOTIDE SEQUENCE [LARGE SCALE GENOMIC DNA]</scope>
    <source>
        <strain evidence="1 2">LMG 3415</strain>
    </source>
</reference>
<name>A0ABM8LKQ8_9BURK</name>
<gene>
    <name evidence="1" type="ORF">LMG3415_05028</name>
</gene>
<accession>A0ABM8LKQ8</accession>
<dbReference type="EMBL" id="CADIKR010000008">
    <property type="protein sequence ID" value="CAB3912119.1"/>
    <property type="molecule type" value="Genomic_DNA"/>
</dbReference>
<organism evidence="1 2">
    <name type="scientific">Achromobacter mucicolens</name>
    <dbReference type="NCBI Taxonomy" id="1389922"/>
    <lineage>
        <taxon>Bacteria</taxon>
        <taxon>Pseudomonadati</taxon>
        <taxon>Pseudomonadota</taxon>
        <taxon>Betaproteobacteria</taxon>
        <taxon>Burkholderiales</taxon>
        <taxon>Alcaligenaceae</taxon>
        <taxon>Achromobacter</taxon>
    </lineage>
</organism>
<evidence type="ECO:0000313" key="2">
    <source>
        <dbReference type="Proteomes" id="UP000507140"/>
    </source>
</evidence>
<sequence>MFRINSSPEKHRLRCSLAGDQVVVVWLQRHQIGGIGGQSDIQVDVQCEREDSCPHWTTTACPAKRLE</sequence>
<dbReference type="RefSeq" id="WP_013397119.1">
    <property type="nucleotide sequence ID" value="NZ_CADIKR010000008.1"/>
</dbReference>
<evidence type="ECO:0000313" key="1">
    <source>
        <dbReference type="EMBL" id="CAB3912119.1"/>
    </source>
</evidence>
<comment type="caution">
    <text evidence="1">The sequence shown here is derived from an EMBL/GenBank/DDBJ whole genome shotgun (WGS) entry which is preliminary data.</text>
</comment>
<protein>
    <submittedName>
        <fullName evidence="1">Uncharacterized protein</fullName>
    </submittedName>
</protein>
<dbReference type="Proteomes" id="UP000507140">
    <property type="component" value="Unassembled WGS sequence"/>
</dbReference>